<evidence type="ECO:0000313" key="2">
    <source>
        <dbReference type="EnsemblPlants" id="Solyc10g052869.1.1"/>
    </source>
</evidence>
<accession>A0A3Q7IGX9</accession>
<keyword evidence="1" id="KW-0472">Membrane</keyword>
<dbReference type="EnsemblPlants" id="Solyc10g052869.1.1">
    <property type="protein sequence ID" value="Solyc10g052869.1.1"/>
    <property type="gene ID" value="Solyc10g052869.1"/>
</dbReference>
<keyword evidence="1" id="KW-0812">Transmembrane</keyword>
<dbReference type="Gramene" id="Solyc10g052869.1.1">
    <property type="protein sequence ID" value="Solyc10g052869.1.1"/>
    <property type="gene ID" value="Solyc10g052869.1"/>
</dbReference>
<proteinExistence type="predicted"/>
<protein>
    <submittedName>
        <fullName evidence="2">Uncharacterized protein</fullName>
    </submittedName>
</protein>
<reference evidence="2" key="2">
    <citation type="submission" date="2019-01" db="UniProtKB">
        <authorList>
            <consortium name="EnsemblPlants"/>
        </authorList>
    </citation>
    <scope>IDENTIFICATION</scope>
    <source>
        <strain evidence="2">cv. Heinz 1706</strain>
    </source>
</reference>
<dbReference type="AlphaFoldDB" id="A0A3Q7IGX9"/>
<sequence>MSTSSAIIQISCCIFPLKHSKAPSTNGNVVKRFNKKETLSEIFFARNFNNFDRYIRLIKVRGRRRSALIMLELIFNSGWTLIAEKMRNFMPNKRRRPAETTTV</sequence>
<dbReference type="InParanoid" id="A0A3Q7IGX9"/>
<reference evidence="2" key="1">
    <citation type="journal article" date="2012" name="Nature">
        <title>The tomato genome sequence provides insights into fleshy fruit evolution.</title>
        <authorList>
            <consortium name="Tomato Genome Consortium"/>
        </authorList>
    </citation>
    <scope>NUCLEOTIDE SEQUENCE [LARGE SCALE GENOMIC DNA]</scope>
    <source>
        <strain evidence="2">cv. Heinz 1706</strain>
    </source>
</reference>
<organism evidence="2">
    <name type="scientific">Solanum lycopersicum</name>
    <name type="common">Tomato</name>
    <name type="synonym">Lycopersicon esculentum</name>
    <dbReference type="NCBI Taxonomy" id="4081"/>
    <lineage>
        <taxon>Eukaryota</taxon>
        <taxon>Viridiplantae</taxon>
        <taxon>Streptophyta</taxon>
        <taxon>Embryophyta</taxon>
        <taxon>Tracheophyta</taxon>
        <taxon>Spermatophyta</taxon>
        <taxon>Magnoliopsida</taxon>
        <taxon>eudicotyledons</taxon>
        <taxon>Gunneridae</taxon>
        <taxon>Pentapetalae</taxon>
        <taxon>asterids</taxon>
        <taxon>lamiids</taxon>
        <taxon>Solanales</taxon>
        <taxon>Solanaceae</taxon>
        <taxon>Solanoideae</taxon>
        <taxon>Solaneae</taxon>
        <taxon>Solanum</taxon>
        <taxon>Solanum subgen. Lycopersicon</taxon>
    </lineage>
</organism>
<keyword evidence="1" id="KW-1133">Transmembrane helix</keyword>
<evidence type="ECO:0000313" key="3">
    <source>
        <dbReference type="Proteomes" id="UP000004994"/>
    </source>
</evidence>
<name>A0A3Q7IGX9_SOLLC</name>
<dbReference type="Proteomes" id="UP000004994">
    <property type="component" value="Chromosome 10"/>
</dbReference>
<evidence type="ECO:0000256" key="1">
    <source>
        <dbReference type="SAM" id="Phobius"/>
    </source>
</evidence>
<feature type="transmembrane region" description="Helical" evidence="1">
    <location>
        <begin position="66"/>
        <end position="83"/>
    </location>
</feature>
<keyword evidence="3" id="KW-1185">Reference proteome</keyword>